<comment type="caution">
    <text evidence="1">The sequence shown here is derived from an EMBL/GenBank/DDBJ whole genome shotgun (WGS) entry which is preliminary data.</text>
</comment>
<dbReference type="EMBL" id="QWLN02004798">
    <property type="protein sequence ID" value="TEA38203.1"/>
    <property type="molecule type" value="Genomic_DNA"/>
</dbReference>
<keyword evidence="2" id="KW-1185">Reference proteome</keyword>
<evidence type="ECO:0000313" key="1">
    <source>
        <dbReference type="EMBL" id="TEA38203.1"/>
    </source>
</evidence>
<feature type="non-terminal residue" evidence="1">
    <location>
        <position position="1"/>
    </location>
</feature>
<gene>
    <name evidence="1" type="ORF">DBR06_SOUSAS110046</name>
</gene>
<accession>A0A484GRI6</accession>
<reference evidence="1 2" key="1">
    <citation type="journal article" date="2018" name="Genomics">
        <title>Molecular footprints of inshore aquatic adaptation in Indo-Pacific humpback dolphin (Sousa chinensis).</title>
        <authorList>
            <person name="Ming Y."/>
            <person name="Jian J."/>
            <person name="Yu F."/>
            <person name="Yu X."/>
            <person name="Wang J."/>
            <person name="Liu W."/>
        </authorList>
    </citation>
    <scope>NUCLEOTIDE SEQUENCE [LARGE SCALE GENOMIC DNA]</scope>
    <source>
        <strain evidence="1">MY-2018</strain>
        <tissue evidence="1">Skin</tissue>
    </source>
</reference>
<dbReference type="Proteomes" id="UP000295264">
    <property type="component" value="Unassembled WGS sequence"/>
</dbReference>
<proteinExistence type="predicted"/>
<organism evidence="1 2">
    <name type="scientific">Sousa chinensis</name>
    <name type="common">Indo-pacific humpbacked dolphin</name>
    <name type="synonym">Steno chinensis</name>
    <dbReference type="NCBI Taxonomy" id="103600"/>
    <lineage>
        <taxon>Eukaryota</taxon>
        <taxon>Metazoa</taxon>
        <taxon>Chordata</taxon>
        <taxon>Craniata</taxon>
        <taxon>Vertebrata</taxon>
        <taxon>Euteleostomi</taxon>
        <taxon>Mammalia</taxon>
        <taxon>Eutheria</taxon>
        <taxon>Laurasiatheria</taxon>
        <taxon>Artiodactyla</taxon>
        <taxon>Whippomorpha</taxon>
        <taxon>Cetacea</taxon>
        <taxon>Odontoceti</taxon>
        <taxon>Delphinidae</taxon>
        <taxon>Sousa</taxon>
    </lineage>
</organism>
<dbReference type="AlphaFoldDB" id="A0A484GRI6"/>
<evidence type="ECO:0000313" key="2">
    <source>
        <dbReference type="Proteomes" id="UP000295264"/>
    </source>
</evidence>
<sequence>AWVPEKPGRVSASFLSPACSFPVRCAPCVQRDDVLMKSLE</sequence>
<name>A0A484GRI6_SOUCH</name>
<protein>
    <submittedName>
        <fullName evidence="1">Uncharacterized protein</fullName>
    </submittedName>
</protein>